<dbReference type="Gene3D" id="3.40.50.720">
    <property type="entry name" value="NAD(P)-binding Rossmann-like Domain"/>
    <property type="match status" value="1"/>
</dbReference>
<accession>A0A646KQV0</accession>
<dbReference type="InterPro" id="IPR015955">
    <property type="entry name" value="Lactate_DH/Glyco_Ohase_4_C"/>
</dbReference>
<dbReference type="Pfam" id="PF00056">
    <property type="entry name" value="Ldh_1_N"/>
    <property type="match status" value="1"/>
</dbReference>
<feature type="domain" description="Lactate/malate dehydrogenase N-terminal" evidence="5">
    <location>
        <begin position="8"/>
        <end position="139"/>
    </location>
</feature>
<evidence type="ECO:0000256" key="3">
    <source>
        <dbReference type="PIRSR" id="PIRSR000102-1"/>
    </source>
</evidence>
<dbReference type="PANTHER" id="PTHR43128">
    <property type="entry name" value="L-2-HYDROXYCARBOXYLATE DEHYDROGENASE (NAD(P)(+))"/>
    <property type="match status" value="1"/>
</dbReference>
<dbReference type="Gene3D" id="3.90.110.10">
    <property type="entry name" value="Lactate dehydrogenase/glycoside hydrolase, family 4, C-terminal"/>
    <property type="match status" value="1"/>
</dbReference>
<dbReference type="PIRSF" id="PIRSF000102">
    <property type="entry name" value="Lac_mal_DH"/>
    <property type="match status" value="1"/>
</dbReference>
<evidence type="ECO:0000256" key="2">
    <source>
        <dbReference type="ARBA" id="ARBA00023027"/>
    </source>
</evidence>
<name>A0A646KQV0_STRJU</name>
<organism evidence="6 7">
    <name type="scientific">Streptomyces jumonjinensis</name>
    <dbReference type="NCBI Taxonomy" id="1945"/>
    <lineage>
        <taxon>Bacteria</taxon>
        <taxon>Bacillati</taxon>
        <taxon>Actinomycetota</taxon>
        <taxon>Actinomycetes</taxon>
        <taxon>Kitasatosporales</taxon>
        <taxon>Streptomycetaceae</taxon>
        <taxon>Streptomyces</taxon>
    </lineage>
</organism>
<dbReference type="EMBL" id="VCLA01000192">
    <property type="protein sequence ID" value="MQT04704.1"/>
    <property type="molecule type" value="Genomic_DNA"/>
</dbReference>
<comment type="caution">
    <text evidence="6">The sequence shown here is derived from an EMBL/GenBank/DDBJ whole genome shotgun (WGS) entry which is preliminary data.</text>
</comment>
<dbReference type="SUPFAM" id="SSF51735">
    <property type="entry name" value="NAD(P)-binding Rossmann-fold domains"/>
    <property type="match status" value="1"/>
</dbReference>
<feature type="binding site" evidence="4">
    <location>
        <begin position="122"/>
        <end position="124"/>
    </location>
    <ligand>
        <name>NAD(+)</name>
        <dbReference type="ChEBI" id="CHEBI:57540"/>
    </ligand>
</feature>
<evidence type="ECO:0000256" key="1">
    <source>
        <dbReference type="ARBA" id="ARBA00023002"/>
    </source>
</evidence>
<dbReference type="GO" id="GO:0004459">
    <property type="term" value="F:L-lactate dehydrogenase (NAD+) activity"/>
    <property type="evidence" value="ECO:0007669"/>
    <property type="project" value="TreeGrafter"/>
</dbReference>
<evidence type="ECO:0000259" key="5">
    <source>
        <dbReference type="Pfam" id="PF00056"/>
    </source>
</evidence>
<evidence type="ECO:0000313" key="6">
    <source>
        <dbReference type="EMBL" id="MQT04704.1"/>
    </source>
</evidence>
<gene>
    <name evidence="6" type="ORF">FF041_32495</name>
</gene>
<protein>
    <submittedName>
        <fullName evidence="6">Lactate dehydrogenase</fullName>
    </submittedName>
</protein>
<keyword evidence="2 4" id="KW-0520">NAD</keyword>
<dbReference type="GO" id="GO:0006089">
    <property type="term" value="P:lactate metabolic process"/>
    <property type="evidence" value="ECO:0007669"/>
    <property type="project" value="TreeGrafter"/>
</dbReference>
<dbReference type="InterPro" id="IPR001236">
    <property type="entry name" value="Lactate/malate_DH_N"/>
</dbReference>
<dbReference type="SUPFAM" id="SSF56327">
    <property type="entry name" value="LDH C-terminal domain-like"/>
    <property type="match status" value="1"/>
</dbReference>
<dbReference type="InterPro" id="IPR001557">
    <property type="entry name" value="L-lactate/malate_DH"/>
</dbReference>
<dbReference type="RefSeq" id="WP_323393313.1">
    <property type="nucleotide sequence ID" value="NZ_JBEPDZ010000028.1"/>
</dbReference>
<dbReference type="InterPro" id="IPR036291">
    <property type="entry name" value="NAD(P)-bd_dom_sf"/>
</dbReference>
<keyword evidence="1" id="KW-0560">Oxidoreductase</keyword>
<proteinExistence type="predicted"/>
<sequence>MNRRVGAVGIIGAGAVGHTVATLLTAAGWCERLLIASGSDRTAEALVTDLNDMAQVIASPVRAETADVPAMTDCDAVVICPRAKFANTAERDVRMAGLTANAPVVADLGRRLAGYTGAAIVVTNPVDVMTRLFTEASGSARVYGVGSATDSARYRLALARLLAVPVASVEGRVIGEHGDHAVVCAAATRVGGLPAAIPLRNVHEELTARPRRINEGLGRARSGPAGAVLAALTAALGLVDTVVELSVVNPDGSCLGTPLRFTTGRPTVIPAGLDPVETRLLADADCKTRTAYQKIQHCVEGDTAP</sequence>
<evidence type="ECO:0000313" key="7">
    <source>
        <dbReference type="Proteomes" id="UP000419138"/>
    </source>
</evidence>
<feature type="active site" description="Proton acceptor" evidence="3">
    <location>
        <position position="177"/>
    </location>
</feature>
<dbReference type="Proteomes" id="UP000419138">
    <property type="component" value="Unassembled WGS sequence"/>
</dbReference>
<reference evidence="6 7" key="1">
    <citation type="submission" date="2019-05" db="EMBL/GenBank/DDBJ databases">
        <title>Comparative genomics and metabolomics analyses of clavulanic acid producing Streptomyces species provides insight into specialized metabolism and evolution of beta-lactam biosynthetic gene clusters.</title>
        <authorList>
            <person name="Moore M.A."/>
            <person name="Cruz-Morales P."/>
            <person name="Barona Gomez F."/>
            <person name="Kapil T."/>
        </authorList>
    </citation>
    <scope>NUCLEOTIDE SEQUENCE [LARGE SCALE GENOMIC DNA]</scope>
    <source>
        <strain evidence="6 7">NRRL 5741</strain>
    </source>
</reference>
<dbReference type="PANTHER" id="PTHR43128:SF16">
    <property type="entry name" value="L-LACTATE DEHYDROGENASE"/>
    <property type="match status" value="1"/>
</dbReference>
<feature type="binding site" evidence="4">
    <location>
        <begin position="12"/>
        <end position="17"/>
    </location>
    <ligand>
        <name>NAD(+)</name>
        <dbReference type="ChEBI" id="CHEBI:57540"/>
    </ligand>
</feature>
<dbReference type="AlphaFoldDB" id="A0A646KQV0"/>
<keyword evidence="7" id="KW-1185">Reference proteome</keyword>
<evidence type="ECO:0000256" key="4">
    <source>
        <dbReference type="PIRSR" id="PIRSR000102-3"/>
    </source>
</evidence>
<feature type="binding site" evidence="4">
    <location>
        <position position="101"/>
    </location>
    <ligand>
        <name>NAD(+)</name>
        <dbReference type="ChEBI" id="CHEBI:57540"/>
    </ligand>
</feature>
<dbReference type="PRINTS" id="PR00086">
    <property type="entry name" value="LLDHDRGNASE"/>
</dbReference>